<dbReference type="Pfam" id="PF07898">
    <property type="entry name" value="DUF1676"/>
    <property type="match status" value="1"/>
</dbReference>
<dbReference type="InterPro" id="IPR012464">
    <property type="entry name" value="DUF1676"/>
</dbReference>
<sequence length="217" mass="23595">MQSMVMIFLVFGVSVQADVIVLDCFRGEVSYSCLVEKTANALERTLNWDIPVIDGVTLKRNGEVVNASAEGRSAHGVQRLKSVIGRFLQSHTLSIDLSRQLGSGDGFKDGTHGMKVSKKERKYFHYTMMVLLGIFGLSAPLIMKTLALIAGKALIASKIALLMVGSVALKKIFQSDGGDSGVKVHTHTIPIHEDEHDRYMDASEYSFHNANGAGQGI</sequence>
<feature type="chain" id="PRO_5045389424" evidence="2">
    <location>
        <begin position="18"/>
        <end position="217"/>
    </location>
</feature>
<accession>A0ABM1NGT4</accession>
<protein>
    <submittedName>
        <fullName evidence="4">Uncharacterized protein LOC108569121</fullName>
    </submittedName>
</protein>
<keyword evidence="1" id="KW-0472">Membrane</keyword>
<feature type="signal peptide" evidence="2">
    <location>
        <begin position="1"/>
        <end position="17"/>
    </location>
</feature>
<dbReference type="RefSeq" id="XP_017786034.1">
    <property type="nucleotide sequence ID" value="XM_017930545.1"/>
</dbReference>
<dbReference type="Proteomes" id="UP000695000">
    <property type="component" value="Unplaced"/>
</dbReference>
<reference evidence="4" key="1">
    <citation type="submission" date="2025-08" db="UniProtKB">
        <authorList>
            <consortium name="RefSeq"/>
        </authorList>
    </citation>
    <scope>IDENTIFICATION</scope>
    <source>
        <tissue evidence="4">Whole Larva</tissue>
    </source>
</reference>
<organism evidence="3 4">
    <name type="scientific">Nicrophorus vespilloides</name>
    <name type="common">Boreal carrion beetle</name>
    <dbReference type="NCBI Taxonomy" id="110193"/>
    <lineage>
        <taxon>Eukaryota</taxon>
        <taxon>Metazoa</taxon>
        <taxon>Ecdysozoa</taxon>
        <taxon>Arthropoda</taxon>
        <taxon>Hexapoda</taxon>
        <taxon>Insecta</taxon>
        <taxon>Pterygota</taxon>
        <taxon>Neoptera</taxon>
        <taxon>Endopterygota</taxon>
        <taxon>Coleoptera</taxon>
        <taxon>Polyphaga</taxon>
        <taxon>Staphyliniformia</taxon>
        <taxon>Silphidae</taxon>
        <taxon>Nicrophorinae</taxon>
        <taxon>Nicrophorus</taxon>
    </lineage>
</organism>
<evidence type="ECO:0000256" key="1">
    <source>
        <dbReference type="SAM" id="Phobius"/>
    </source>
</evidence>
<dbReference type="GeneID" id="108569121"/>
<dbReference type="PANTHER" id="PTHR21879">
    <property type="entry name" value="FI03362P-RELATED-RELATED"/>
    <property type="match status" value="1"/>
</dbReference>
<keyword evidence="3" id="KW-1185">Reference proteome</keyword>
<keyword evidence="1" id="KW-0812">Transmembrane</keyword>
<keyword evidence="1" id="KW-1133">Transmembrane helix</keyword>
<dbReference type="PANTHER" id="PTHR21879:SF1">
    <property type="entry name" value="FI01546P"/>
    <property type="match status" value="1"/>
</dbReference>
<gene>
    <name evidence="4" type="primary">LOC108569121</name>
</gene>
<proteinExistence type="predicted"/>
<evidence type="ECO:0000313" key="4">
    <source>
        <dbReference type="RefSeq" id="XP_017786034.1"/>
    </source>
</evidence>
<feature type="transmembrane region" description="Helical" evidence="1">
    <location>
        <begin position="149"/>
        <end position="169"/>
    </location>
</feature>
<name>A0ABM1NGT4_NICVS</name>
<feature type="transmembrane region" description="Helical" evidence="1">
    <location>
        <begin position="123"/>
        <end position="143"/>
    </location>
</feature>
<evidence type="ECO:0000256" key="2">
    <source>
        <dbReference type="SAM" id="SignalP"/>
    </source>
</evidence>
<evidence type="ECO:0000313" key="3">
    <source>
        <dbReference type="Proteomes" id="UP000695000"/>
    </source>
</evidence>
<keyword evidence="2" id="KW-0732">Signal</keyword>